<dbReference type="GO" id="GO:0050832">
    <property type="term" value="P:defense response to fungus"/>
    <property type="evidence" value="ECO:0007669"/>
    <property type="project" value="UniProtKB-KW"/>
</dbReference>
<dbReference type="EMBL" id="JAJJMA010192647">
    <property type="protein sequence ID" value="MCL7038644.1"/>
    <property type="molecule type" value="Genomic_DNA"/>
</dbReference>
<evidence type="ECO:0000256" key="2">
    <source>
        <dbReference type="ARBA" id="ARBA00022529"/>
    </source>
</evidence>
<evidence type="ECO:0000256" key="5">
    <source>
        <dbReference type="SAM" id="SignalP"/>
    </source>
</evidence>
<comment type="caution">
    <text evidence="6">The sequence shown here is derived from an EMBL/GenBank/DDBJ whole genome shotgun (WGS) entry which is preliminary data.</text>
</comment>
<name>A0AA41VB74_PAPNU</name>
<dbReference type="InterPro" id="IPR010851">
    <property type="entry name" value="DEFL"/>
</dbReference>
<feature type="signal peptide" evidence="5">
    <location>
        <begin position="1"/>
        <end position="25"/>
    </location>
</feature>
<proteinExistence type="inferred from homology"/>
<keyword evidence="2" id="KW-0929">Antimicrobial</keyword>
<sequence length="87" mass="9415">MPHLKQLSLIALIFSFIFVSSIANAGRTTDGVVLQDNPGGPCIWLDGTCNDNQECDSQCDQSSYNQGGTCKIRGGQGPRHCCCRSDY</sequence>
<keyword evidence="5" id="KW-0732">Signal</keyword>
<dbReference type="Proteomes" id="UP001177140">
    <property type="component" value="Unassembled WGS sequence"/>
</dbReference>
<feature type="chain" id="PRO_5041379179" evidence="5">
    <location>
        <begin position="26"/>
        <end position="87"/>
    </location>
</feature>
<evidence type="ECO:0000313" key="7">
    <source>
        <dbReference type="Proteomes" id="UP001177140"/>
    </source>
</evidence>
<keyword evidence="4" id="KW-0611">Plant defense</keyword>
<evidence type="ECO:0000313" key="6">
    <source>
        <dbReference type="EMBL" id="MCL7038644.1"/>
    </source>
</evidence>
<dbReference type="AlphaFoldDB" id="A0AA41VB74"/>
<keyword evidence="3" id="KW-0295">Fungicide</keyword>
<evidence type="ECO:0000256" key="4">
    <source>
        <dbReference type="ARBA" id="ARBA00022821"/>
    </source>
</evidence>
<organism evidence="6 7">
    <name type="scientific">Papaver nudicaule</name>
    <name type="common">Iceland poppy</name>
    <dbReference type="NCBI Taxonomy" id="74823"/>
    <lineage>
        <taxon>Eukaryota</taxon>
        <taxon>Viridiplantae</taxon>
        <taxon>Streptophyta</taxon>
        <taxon>Embryophyta</taxon>
        <taxon>Tracheophyta</taxon>
        <taxon>Spermatophyta</taxon>
        <taxon>Magnoliopsida</taxon>
        <taxon>Ranunculales</taxon>
        <taxon>Papaveraceae</taxon>
        <taxon>Papaveroideae</taxon>
        <taxon>Papaver</taxon>
    </lineage>
</organism>
<comment type="similarity">
    <text evidence="1">Belongs to the DEFL family.</text>
</comment>
<keyword evidence="7" id="KW-1185">Reference proteome</keyword>
<evidence type="ECO:0000256" key="3">
    <source>
        <dbReference type="ARBA" id="ARBA00022577"/>
    </source>
</evidence>
<dbReference type="Pfam" id="PF25052">
    <property type="entry name" value="AtDEF-like"/>
    <property type="match status" value="1"/>
</dbReference>
<dbReference type="GO" id="GO:0031640">
    <property type="term" value="P:killing of cells of another organism"/>
    <property type="evidence" value="ECO:0007669"/>
    <property type="project" value="UniProtKB-KW"/>
</dbReference>
<reference evidence="6" key="1">
    <citation type="submission" date="2022-03" db="EMBL/GenBank/DDBJ databases">
        <title>A functionally conserved STORR gene fusion in Papaver species that diverged 16.8 million years ago.</title>
        <authorList>
            <person name="Catania T."/>
        </authorList>
    </citation>
    <scope>NUCLEOTIDE SEQUENCE</scope>
    <source>
        <strain evidence="6">S-191538</strain>
    </source>
</reference>
<protein>
    <submittedName>
        <fullName evidence="6">Uncharacterized protein</fullName>
    </submittedName>
</protein>
<evidence type="ECO:0000256" key="1">
    <source>
        <dbReference type="ARBA" id="ARBA00006722"/>
    </source>
</evidence>
<accession>A0AA41VB74</accession>
<gene>
    <name evidence="6" type="ORF">MKW94_002308</name>
</gene>